<comment type="caution">
    <text evidence="1">The sequence shown here is derived from an EMBL/GenBank/DDBJ whole genome shotgun (WGS) entry which is preliminary data.</text>
</comment>
<accession>A0ABD3QAA6</accession>
<name>A0ABD3QAA6_9STRA</name>
<gene>
    <name evidence="1" type="ORF">ACHAWO_007979</name>
</gene>
<reference evidence="1 2" key="1">
    <citation type="submission" date="2024-10" db="EMBL/GenBank/DDBJ databases">
        <title>Updated reference genomes for cyclostephanoid diatoms.</title>
        <authorList>
            <person name="Roberts W.R."/>
            <person name="Alverson A.J."/>
        </authorList>
    </citation>
    <scope>NUCLEOTIDE SEQUENCE [LARGE SCALE GENOMIC DNA]</scope>
    <source>
        <strain evidence="1 2">AJA010-31</strain>
    </source>
</reference>
<organism evidence="1 2">
    <name type="scientific">Cyclotella atomus</name>
    <dbReference type="NCBI Taxonomy" id="382360"/>
    <lineage>
        <taxon>Eukaryota</taxon>
        <taxon>Sar</taxon>
        <taxon>Stramenopiles</taxon>
        <taxon>Ochrophyta</taxon>
        <taxon>Bacillariophyta</taxon>
        <taxon>Coscinodiscophyceae</taxon>
        <taxon>Thalassiosirophycidae</taxon>
        <taxon>Stephanodiscales</taxon>
        <taxon>Stephanodiscaceae</taxon>
        <taxon>Cyclotella</taxon>
    </lineage>
</organism>
<proteinExistence type="predicted"/>
<keyword evidence="2" id="KW-1185">Reference proteome</keyword>
<evidence type="ECO:0000313" key="2">
    <source>
        <dbReference type="Proteomes" id="UP001530400"/>
    </source>
</evidence>
<dbReference type="EMBL" id="JALLPJ020000261">
    <property type="protein sequence ID" value="KAL3797288.1"/>
    <property type="molecule type" value="Genomic_DNA"/>
</dbReference>
<dbReference type="AlphaFoldDB" id="A0ABD3QAA6"/>
<evidence type="ECO:0000313" key="1">
    <source>
        <dbReference type="EMBL" id="KAL3797288.1"/>
    </source>
</evidence>
<protein>
    <submittedName>
        <fullName evidence="1">Uncharacterized protein</fullName>
    </submittedName>
</protein>
<dbReference type="Proteomes" id="UP001530400">
    <property type="component" value="Unassembled WGS sequence"/>
</dbReference>
<sequence length="172" mass="19951">MYLRTAYAVAVERLGKTTQNWTEGCCRVAIALLKSVGIHIIVCPRTVALYNQEFRDHNGRFTSPNPYAANRIKCKPLLFELIPRFKVDIKEYVFDNHAHFHAEMLKEELIYTMIPNKLAELRTEAGQHYDEIGLLESYIQQPPSIQTVRMWLNMLNIAPNRCNVDLFSSFMT</sequence>